<protein>
    <submittedName>
        <fullName evidence="3">Pimeloyl-ACP methyl ester carboxylesterase</fullName>
    </submittedName>
</protein>
<dbReference type="Pfam" id="PF00561">
    <property type="entry name" value="Abhydrolase_1"/>
    <property type="match status" value="1"/>
</dbReference>
<dbReference type="PRINTS" id="PR00412">
    <property type="entry name" value="EPOXHYDRLASE"/>
</dbReference>
<dbReference type="InterPro" id="IPR000639">
    <property type="entry name" value="Epox_hydrolase-like"/>
</dbReference>
<dbReference type="EMBL" id="FNJB01000001">
    <property type="protein sequence ID" value="SDN91735.1"/>
    <property type="molecule type" value="Genomic_DNA"/>
</dbReference>
<evidence type="ECO:0000256" key="1">
    <source>
        <dbReference type="ARBA" id="ARBA00022801"/>
    </source>
</evidence>
<accession>A0A1H0FAT7</accession>
<dbReference type="Proteomes" id="UP000199651">
    <property type="component" value="Unassembled WGS sequence"/>
</dbReference>
<proteinExistence type="predicted"/>
<keyword evidence="4" id="KW-1185">Reference proteome</keyword>
<name>A0A1H0FAT7_9PSEU</name>
<feature type="domain" description="AB hydrolase-1" evidence="2">
    <location>
        <begin position="30"/>
        <end position="285"/>
    </location>
</feature>
<dbReference type="SUPFAM" id="SSF53474">
    <property type="entry name" value="alpha/beta-Hydrolases"/>
    <property type="match status" value="1"/>
</dbReference>
<keyword evidence="1" id="KW-0378">Hydrolase</keyword>
<evidence type="ECO:0000313" key="3">
    <source>
        <dbReference type="EMBL" id="SDN91735.1"/>
    </source>
</evidence>
<reference evidence="4" key="1">
    <citation type="submission" date="2016-10" db="EMBL/GenBank/DDBJ databases">
        <authorList>
            <person name="Varghese N."/>
            <person name="Submissions S."/>
        </authorList>
    </citation>
    <scope>NUCLEOTIDE SEQUENCE [LARGE SCALE GENOMIC DNA]</scope>
    <source>
        <strain evidence="4">IBRC-M 10655</strain>
    </source>
</reference>
<dbReference type="STRING" id="504798.SAMN05421871_103572"/>
<dbReference type="GO" id="GO:0016787">
    <property type="term" value="F:hydrolase activity"/>
    <property type="evidence" value="ECO:0007669"/>
    <property type="project" value="UniProtKB-KW"/>
</dbReference>
<dbReference type="AlphaFoldDB" id="A0A1H0FAT7"/>
<gene>
    <name evidence="3" type="ORF">SAMN05192558_101298</name>
</gene>
<evidence type="ECO:0000259" key="2">
    <source>
        <dbReference type="Pfam" id="PF00561"/>
    </source>
</evidence>
<organism evidence="3 4">
    <name type="scientific">Actinokineospora alba</name>
    <dbReference type="NCBI Taxonomy" id="504798"/>
    <lineage>
        <taxon>Bacteria</taxon>
        <taxon>Bacillati</taxon>
        <taxon>Actinomycetota</taxon>
        <taxon>Actinomycetes</taxon>
        <taxon>Pseudonocardiales</taxon>
        <taxon>Pseudonocardiaceae</taxon>
        <taxon>Actinokineospora</taxon>
    </lineage>
</organism>
<dbReference type="RefSeq" id="WP_228769596.1">
    <property type="nucleotide sequence ID" value="NZ_FNDV01000003.1"/>
</dbReference>
<evidence type="ECO:0000313" key="4">
    <source>
        <dbReference type="Proteomes" id="UP000199651"/>
    </source>
</evidence>
<dbReference type="InterPro" id="IPR000073">
    <property type="entry name" value="AB_hydrolase_1"/>
</dbReference>
<dbReference type="PANTHER" id="PTHR43329">
    <property type="entry name" value="EPOXIDE HYDROLASE"/>
    <property type="match status" value="1"/>
</dbReference>
<sequence length="304" mass="32945">MTGPRTLTIPLPTLTVQALSWGPDEGPLALLLHGFPDSPSTWRHLGPELAARGSRVVAPYLRGYAPTGPAPDGNYQAGALIADVIAIHHALGGDERAILIGHDWGGLIANGVAAHAPHLFSAVVLLAAPPPAAIIALLTRPHPRHLTVVARQAPRSWYAAVVSIPALADLVGERLIRTLWRRWAPDHDHTDDLSSALRALPDRTHRQAAFTYYRAVWNPRHRAAAYAREQSAAYQPSRVPTLYLHGAIDRCALAELGEAALTILPPGSRRVVVHDAGHFLHLEKPAETTTEIVRFVHHTQPSAR</sequence>
<dbReference type="InterPro" id="IPR029058">
    <property type="entry name" value="AB_hydrolase_fold"/>
</dbReference>
<dbReference type="Gene3D" id="3.40.50.1820">
    <property type="entry name" value="alpha/beta hydrolase"/>
    <property type="match status" value="1"/>
</dbReference>